<dbReference type="EMBL" id="CP023036">
    <property type="protein sequence ID" value="AXY22476.1"/>
    <property type="molecule type" value="Genomic_DNA"/>
</dbReference>
<keyword evidence="2 4" id="KW-0560">Oxidoreductase</keyword>
<keyword evidence="8" id="KW-1185">Reference proteome</keyword>
<dbReference type="SUPFAM" id="SSF52283">
    <property type="entry name" value="Formate/glycerate dehydrogenase catalytic domain-like"/>
    <property type="match status" value="1"/>
</dbReference>
<dbReference type="InterPro" id="IPR036291">
    <property type="entry name" value="NAD(P)-bd_dom_sf"/>
</dbReference>
<feature type="domain" description="D-isomer specific 2-hydroxyacid dehydrogenase catalytic" evidence="5">
    <location>
        <begin position="5"/>
        <end position="314"/>
    </location>
</feature>
<evidence type="ECO:0000313" key="7">
    <source>
        <dbReference type="EMBL" id="AXY22476.1"/>
    </source>
</evidence>
<dbReference type="InterPro" id="IPR050857">
    <property type="entry name" value="D-2-hydroxyacid_DH"/>
</dbReference>
<keyword evidence="3" id="KW-0520">NAD</keyword>
<evidence type="ECO:0000313" key="8">
    <source>
        <dbReference type="Proteomes" id="UP000264120"/>
    </source>
</evidence>
<dbReference type="RefSeq" id="WP_118962894.1">
    <property type="nucleotide sequence ID" value="NZ_CP023036.1"/>
</dbReference>
<sequence length="318" mass="33326">MSTCFITQPIHPEAVRFLHEQGLRTRFATMPTMEAVIAEVGDAEAVITRDLGFSAEAVAAAPALRIIACHGSGTNRIAVAAAARRGIPVTRAVDANSRSVAEMTIALMLAGARRICPADAAVRQGNWGFRYEGAGTELHRKTLALVGFGAIARHVAQIAGHGLGMKVVAWSPSVPDDVFAAHGVVRVACIEDLLVQADVLSLHRPASVSGQPLLDAKHLELLPGHAIIVNTSRGSAIDTRALTEMLKAGRLGAAALDVLPQEPPLPDEAALSCPGMTLTPHMGATTEEALIRMAMMCAHQIMDCLGGRVPAHIVSPPA</sequence>
<comment type="similarity">
    <text evidence="1 4">Belongs to the D-isomer specific 2-hydroxyacid dehydrogenase family.</text>
</comment>
<organism evidence="7 8">
    <name type="scientific">Komagataeibacter saccharivorans</name>
    <dbReference type="NCBI Taxonomy" id="265959"/>
    <lineage>
        <taxon>Bacteria</taxon>
        <taxon>Pseudomonadati</taxon>
        <taxon>Pseudomonadota</taxon>
        <taxon>Alphaproteobacteria</taxon>
        <taxon>Acetobacterales</taxon>
        <taxon>Acetobacteraceae</taxon>
        <taxon>Komagataeibacter</taxon>
    </lineage>
</organism>
<dbReference type="KEGG" id="ksc:CD178_01713"/>
<evidence type="ECO:0000256" key="2">
    <source>
        <dbReference type="ARBA" id="ARBA00023002"/>
    </source>
</evidence>
<dbReference type="Proteomes" id="UP000264120">
    <property type="component" value="Chromosome"/>
</dbReference>
<dbReference type="Pfam" id="PF00389">
    <property type="entry name" value="2-Hacid_dh"/>
    <property type="match status" value="1"/>
</dbReference>
<dbReference type="AlphaFoldDB" id="A0A347WC83"/>
<evidence type="ECO:0000259" key="5">
    <source>
        <dbReference type="Pfam" id="PF00389"/>
    </source>
</evidence>
<accession>A0A347WC83</accession>
<evidence type="ECO:0000256" key="3">
    <source>
        <dbReference type="ARBA" id="ARBA00023027"/>
    </source>
</evidence>
<dbReference type="OrthoDB" id="9793626at2"/>
<reference evidence="7 8" key="1">
    <citation type="submission" date="2017-08" db="EMBL/GenBank/DDBJ databases">
        <title>Complete genome sequence of Gluconacetobacter saccharivorans CV1 isolated from Fermented Vinegar.</title>
        <authorList>
            <person name="Kim S.-Y."/>
        </authorList>
    </citation>
    <scope>NUCLEOTIDE SEQUENCE [LARGE SCALE GENOMIC DNA]</scope>
    <source>
        <strain evidence="7 8">CV1</strain>
    </source>
</reference>
<proteinExistence type="inferred from homology"/>
<dbReference type="GO" id="GO:0051287">
    <property type="term" value="F:NAD binding"/>
    <property type="evidence" value="ECO:0007669"/>
    <property type="project" value="InterPro"/>
</dbReference>
<evidence type="ECO:0000259" key="6">
    <source>
        <dbReference type="Pfam" id="PF02826"/>
    </source>
</evidence>
<feature type="domain" description="D-isomer specific 2-hydroxyacid dehydrogenase NAD-binding" evidence="6">
    <location>
        <begin position="105"/>
        <end position="283"/>
    </location>
</feature>
<protein>
    <submittedName>
        <fullName evidence="7">Glycerate dehydrogenase</fullName>
        <ecNumber evidence="7">1.1.1.29</ecNumber>
    </submittedName>
</protein>
<dbReference type="InterPro" id="IPR006140">
    <property type="entry name" value="D-isomer_DH_NAD-bd"/>
</dbReference>
<dbReference type="InterPro" id="IPR006139">
    <property type="entry name" value="D-isomer_2_OHA_DH_cat_dom"/>
</dbReference>
<dbReference type="GO" id="GO:0008465">
    <property type="term" value="F:hydroxypyruvate reductase (NADH) activity"/>
    <property type="evidence" value="ECO:0007669"/>
    <property type="project" value="UniProtKB-EC"/>
</dbReference>
<evidence type="ECO:0000256" key="4">
    <source>
        <dbReference type="RuleBase" id="RU003719"/>
    </source>
</evidence>
<evidence type="ECO:0000256" key="1">
    <source>
        <dbReference type="ARBA" id="ARBA00005854"/>
    </source>
</evidence>
<dbReference type="Pfam" id="PF02826">
    <property type="entry name" value="2-Hacid_dh_C"/>
    <property type="match status" value="1"/>
</dbReference>
<dbReference type="EC" id="1.1.1.29" evidence="7"/>
<name>A0A347WC83_9PROT</name>
<dbReference type="Gene3D" id="3.40.50.720">
    <property type="entry name" value="NAD(P)-binding Rossmann-like Domain"/>
    <property type="match status" value="2"/>
</dbReference>
<dbReference type="PANTHER" id="PTHR42789:SF1">
    <property type="entry name" value="D-ISOMER SPECIFIC 2-HYDROXYACID DEHYDROGENASE FAMILY PROTEIN (AFU_ORTHOLOGUE AFUA_6G10090)"/>
    <property type="match status" value="1"/>
</dbReference>
<dbReference type="SUPFAM" id="SSF51735">
    <property type="entry name" value="NAD(P)-binding Rossmann-fold domains"/>
    <property type="match status" value="1"/>
</dbReference>
<dbReference type="PANTHER" id="PTHR42789">
    <property type="entry name" value="D-ISOMER SPECIFIC 2-HYDROXYACID DEHYDROGENASE FAMILY PROTEIN (AFU_ORTHOLOGUE AFUA_6G10090)"/>
    <property type="match status" value="1"/>
</dbReference>
<gene>
    <name evidence="7" type="primary">hprA</name>
    <name evidence="7" type="ORF">CD178_01713</name>
</gene>